<evidence type="ECO:0000256" key="4">
    <source>
        <dbReference type="ARBA" id="ARBA00023306"/>
    </source>
</evidence>
<evidence type="ECO:0000256" key="1">
    <source>
        <dbReference type="ARBA" id="ARBA00006291"/>
    </source>
</evidence>
<dbReference type="Gene3D" id="3.30.70.260">
    <property type="match status" value="1"/>
</dbReference>
<dbReference type="Gene3D" id="2.160.20.70">
    <property type="match status" value="1"/>
</dbReference>
<gene>
    <name evidence="6 9" type="primary">minC</name>
    <name evidence="9" type="ORF">NFI95_10930</name>
</gene>
<comment type="function">
    <text evidence="5 6">Cell division inhibitor that blocks the formation of polar Z ring septums. Rapidly oscillates between the poles of the cell to destabilize FtsZ filaments that have formed before they mature into polar Z rings. Prevents FtsZ polymerization.</text>
</comment>
<evidence type="ECO:0000259" key="8">
    <source>
        <dbReference type="Pfam" id="PF05209"/>
    </source>
</evidence>
<evidence type="ECO:0000256" key="6">
    <source>
        <dbReference type="HAMAP-Rule" id="MF_00267"/>
    </source>
</evidence>
<accession>A0ABT1W7W1</accession>
<dbReference type="EMBL" id="JAMSKV010000009">
    <property type="protein sequence ID" value="MCQ8278960.1"/>
    <property type="molecule type" value="Genomic_DNA"/>
</dbReference>
<dbReference type="PANTHER" id="PTHR34108">
    <property type="entry name" value="SEPTUM SITE-DETERMINING PROTEIN MINC"/>
    <property type="match status" value="1"/>
</dbReference>
<dbReference type="InterPro" id="IPR036145">
    <property type="entry name" value="MinC_C_sf"/>
</dbReference>
<evidence type="ECO:0000256" key="3">
    <source>
        <dbReference type="ARBA" id="ARBA00023210"/>
    </source>
</evidence>
<dbReference type="Pfam" id="PF05209">
    <property type="entry name" value="MinC_N"/>
    <property type="match status" value="1"/>
</dbReference>
<dbReference type="Proteomes" id="UP001524587">
    <property type="component" value="Unassembled WGS sequence"/>
</dbReference>
<feature type="domain" description="Septum formation inhibitor MinC N-terminal" evidence="8">
    <location>
        <begin position="16"/>
        <end position="82"/>
    </location>
</feature>
<evidence type="ECO:0000313" key="9">
    <source>
        <dbReference type="EMBL" id="MCQ8278960.1"/>
    </source>
</evidence>
<keyword evidence="3 6" id="KW-0717">Septation</keyword>
<reference evidence="9 10" key="1">
    <citation type="submission" date="2022-06" db="EMBL/GenBank/DDBJ databases">
        <title>Endosaccharibacter gen. nov., sp. nov., endophytic bacteria isolated from sugarcane.</title>
        <authorList>
            <person name="Pitiwittayakul N."/>
            <person name="Yukphan P."/>
            <person name="Charoenyingcharoen P."/>
            <person name="Tanasupawat S."/>
        </authorList>
    </citation>
    <scope>NUCLEOTIDE SEQUENCE [LARGE SCALE GENOMIC DNA]</scope>
    <source>
        <strain evidence="9 10">KSS8</strain>
    </source>
</reference>
<feature type="domain" description="Septum formation inhibitor MinC C-terminal" evidence="7">
    <location>
        <begin position="133"/>
        <end position="232"/>
    </location>
</feature>
<evidence type="ECO:0000256" key="5">
    <source>
        <dbReference type="ARBA" id="ARBA00025606"/>
    </source>
</evidence>
<comment type="caution">
    <text evidence="9">The sequence shown here is derived from an EMBL/GenBank/DDBJ whole genome shotgun (WGS) entry which is preliminary data.</text>
</comment>
<dbReference type="Pfam" id="PF03775">
    <property type="entry name" value="MinC_C"/>
    <property type="match status" value="1"/>
</dbReference>
<comment type="similarity">
    <text evidence="1 6">Belongs to the MinC family.</text>
</comment>
<sequence>MPPDDREPRPLPQIRVRGRSFMALVLSPEPPLADWVAALDLQISKSAPFFAAKPVILDCGLLQADEHGLDALVPALLDRGIRLIEIEGADPDWPATAGWEWPEGYSGGRAIGAIEIPEEAPPPPPDPSRASLVIDEPVRSGQTVSFPDGDVVVLGSVASGAEVSAGGSVHVYGTLRGRAFAGVGGNNGGRILCRRLHAELIAIGGLYMTAEDLPADRIGQSVQVRLDGERLMLLPLD</sequence>
<proteinExistence type="inferred from homology"/>
<comment type="subunit">
    <text evidence="6">Interacts with MinD and FtsZ.</text>
</comment>
<dbReference type="InterPro" id="IPR005526">
    <property type="entry name" value="Septum_form_inhib_MinC_C"/>
</dbReference>
<dbReference type="InterPro" id="IPR016098">
    <property type="entry name" value="CAP/MinC_C"/>
</dbReference>
<organism evidence="9 10">
    <name type="scientific">Endosaccharibacter trunci</name>
    <dbReference type="NCBI Taxonomy" id="2812733"/>
    <lineage>
        <taxon>Bacteria</taxon>
        <taxon>Pseudomonadati</taxon>
        <taxon>Pseudomonadota</taxon>
        <taxon>Alphaproteobacteria</taxon>
        <taxon>Acetobacterales</taxon>
        <taxon>Acetobacteraceae</taxon>
        <taxon>Endosaccharibacter</taxon>
    </lineage>
</organism>
<dbReference type="RefSeq" id="WP_422864566.1">
    <property type="nucleotide sequence ID" value="NZ_JAMSKV010000009.1"/>
</dbReference>
<evidence type="ECO:0000256" key="2">
    <source>
        <dbReference type="ARBA" id="ARBA00022618"/>
    </source>
</evidence>
<protein>
    <recommendedName>
        <fullName evidence="6">Probable septum site-determining protein MinC</fullName>
    </recommendedName>
</protein>
<keyword evidence="2 6" id="KW-0132">Cell division</keyword>
<name>A0ABT1W7W1_9PROT</name>
<dbReference type="HAMAP" id="MF_00267">
    <property type="entry name" value="MinC"/>
    <property type="match status" value="1"/>
</dbReference>
<keyword evidence="10" id="KW-1185">Reference proteome</keyword>
<dbReference type="InterPro" id="IPR013033">
    <property type="entry name" value="MinC"/>
</dbReference>
<dbReference type="InterPro" id="IPR007874">
    <property type="entry name" value="MinC_N"/>
</dbReference>
<evidence type="ECO:0000259" key="7">
    <source>
        <dbReference type="Pfam" id="PF03775"/>
    </source>
</evidence>
<dbReference type="PANTHER" id="PTHR34108:SF1">
    <property type="entry name" value="SEPTUM SITE-DETERMINING PROTEIN MINC"/>
    <property type="match status" value="1"/>
</dbReference>
<keyword evidence="4 6" id="KW-0131">Cell cycle</keyword>
<dbReference type="NCBIfam" id="TIGR01222">
    <property type="entry name" value="minC"/>
    <property type="match status" value="1"/>
</dbReference>
<dbReference type="SUPFAM" id="SSF63848">
    <property type="entry name" value="Cell-division inhibitor MinC, C-terminal domain"/>
    <property type="match status" value="1"/>
</dbReference>
<evidence type="ECO:0000313" key="10">
    <source>
        <dbReference type="Proteomes" id="UP001524587"/>
    </source>
</evidence>